<dbReference type="AlphaFoldDB" id="A0A915JDP6"/>
<proteinExistence type="predicted"/>
<evidence type="ECO:0000313" key="2">
    <source>
        <dbReference type="WBParaSite" id="nRc.2.0.1.t24639-RA"/>
    </source>
</evidence>
<keyword evidence="1" id="KW-1185">Reference proteome</keyword>
<name>A0A915JDP6_ROMCU</name>
<sequence>MLSCVLKTVELNPPPPLLAPLAPPVIVLLVRLRPPLIVTPLRFIMAGVRRGTLRVSSLTPDSLQKIFLSNRGHNYRIGDPYFLQQRLKADLDPKKFCLADPDRVKIKKFRRISADPDPDTRPIHNQYCNCLLKK</sequence>
<accession>A0A915JDP6</accession>
<protein>
    <submittedName>
        <fullName evidence="2">Uncharacterized protein</fullName>
    </submittedName>
</protein>
<reference evidence="2" key="1">
    <citation type="submission" date="2022-11" db="UniProtKB">
        <authorList>
            <consortium name="WormBaseParasite"/>
        </authorList>
    </citation>
    <scope>IDENTIFICATION</scope>
</reference>
<dbReference type="Proteomes" id="UP000887565">
    <property type="component" value="Unplaced"/>
</dbReference>
<dbReference type="WBParaSite" id="nRc.2.0.1.t24639-RA">
    <property type="protein sequence ID" value="nRc.2.0.1.t24639-RA"/>
    <property type="gene ID" value="nRc.2.0.1.g24639"/>
</dbReference>
<evidence type="ECO:0000313" key="1">
    <source>
        <dbReference type="Proteomes" id="UP000887565"/>
    </source>
</evidence>
<organism evidence="1 2">
    <name type="scientific">Romanomermis culicivorax</name>
    <name type="common">Nematode worm</name>
    <dbReference type="NCBI Taxonomy" id="13658"/>
    <lineage>
        <taxon>Eukaryota</taxon>
        <taxon>Metazoa</taxon>
        <taxon>Ecdysozoa</taxon>
        <taxon>Nematoda</taxon>
        <taxon>Enoplea</taxon>
        <taxon>Dorylaimia</taxon>
        <taxon>Mermithida</taxon>
        <taxon>Mermithoidea</taxon>
        <taxon>Mermithidae</taxon>
        <taxon>Romanomermis</taxon>
    </lineage>
</organism>